<name>A0ABY2FJA5_9ACTN</name>
<keyword evidence="7" id="KW-1185">Reference proteome</keyword>
<evidence type="ECO:0000313" key="6">
    <source>
        <dbReference type="EMBL" id="TDW90986.1"/>
    </source>
</evidence>
<sequence length="169" mass="18600">MADGGTKSYLERMRALVGTEPLVVAAAGVLVWDDRQQVLLQQRSDDQTWCIPGGAVEPGERLEDAARRELREETGLVAGQLTLLSARSGPECFLVYPNGDQCQVISLTYRAESRSGHLDLSGPETTDLRFYDPLELPEMNTYNRALFTHLASEGHLEPPRIVGMTATTP</sequence>
<dbReference type="SUPFAM" id="SSF55811">
    <property type="entry name" value="Nudix"/>
    <property type="match status" value="1"/>
</dbReference>
<organism evidence="6 7">
    <name type="scientific">Kribbella pratensis</name>
    <dbReference type="NCBI Taxonomy" id="2512112"/>
    <lineage>
        <taxon>Bacteria</taxon>
        <taxon>Bacillati</taxon>
        <taxon>Actinomycetota</taxon>
        <taxon>Actinomycetes</taxon>
        <taxon>Propionibacteriales</taxon>
        <taxon>Kribbellaceae</taxon>
        <taxon>Kribbella</taxon>
    </lineage>
</organism>
<accession>A0ABY2FJA5</accession>
<comment type="caution">
    <text evidence="6">The sequence shown here is derived from an EMBL/GenBank/DDBJ whole genome shotgun (WGS) entry which is preliminary data.</text>
</comment>
<keyword evidence="3 4" id="KW-0378">Hydrolase</keyword>
<dbReference type="EMBL" id="SODU01000002">
    <property type="protein sequence ID" value="TDW90986.1"/>
    <property type="molecule type" value="Genomic_DNA"/>
</dbReference>
<dbReference type="Proteomes" id="UP000295060">
    <property type="component" value="Unassembled WGS sequence"/>
</dbReference>
<dbReference type="PANTHER" id="PTHR43046:SF2">
    <property type="entry name" value="8-OXO-DGTP DIPHOSPHATASE-RELATED"/>
    <property type="match status" value="1"/>
</dbReference>
<evidence type="ECO:0000256" key="3">
    <source>
        <dbReference type="ARBA" id="ARBA00022801"/>
    </source>
</evidence>
<dbReference type="InterPro" id="IPR015797">
    <property type="entry name" value="NUDIX_hydrolase-like_dom_sf"/>
</dbReference>
<dbReference type="Pfam" id="PF00293">
    <property type="entry name" value="NUDIX"/>
    <property type="match status" value="1"/>
</dbReference>
<dbReference type="PROSITE" id="PS51462">
    <property type="entry name" value="NUDIX"/>
    <property type="match status" value="1"/>
</dbReference>
<comment type="cofactor">
    <cofactor evidence="1">
        <name>Mg(2+)</name>
        <dbReference type="ChEBI" id="CHEBI:18420"/>
    </cofactor>
</comment>
<comment type="similarity">
    <text evidence="2 4">Belongs to the Nudix hydrolase family.</text>
</comment>
<dbReference type="CDD" id="cd04677">
    <property type="entry name" value="NUDIX_Hydrolase"/>
    <property type="match status" value="1"/>
</dbReference>
<evidence type="ECO:0000256" key="1">
    <source>
        <dbReference type="ARBA" id="ARBA00001946"/>
    </source>
</evidence>
<dbReference type="InterPro" id="IPR000086">
    <property type="entry name" value="NUDIX_hydrolase_dom"/>
</dbReference>
<dbReference type="InterPro" id="IPR020476">
    <property type="entry name" value="Nudix_hydrolase"/>
</dbReference>
<dbReference type="RefSeq" id="WP_134130785.1">
    <property type="nucleotide sequence ID" value="NZ_SODU01000002.1"/>
</dbReference>
<gene>
    <name evidence="6" type="ORF">EV137_4819</name>
</gene>
<dbReference type="Gene3D" id="3.90.79.10">
    <property type="entry name" value="Nucleoside Triphosphate Pyrophosphohydrolase"/>
    <property type="match status" value="1"/>
</dbReference>
<dbReference type="PROSITE" id="PS00893">
    <property type="entry name" value="NUDIX_BOX"/>
    <property type="match status" value="1"/>
</dbReference>
<evidence type="ECO:0000256" key="4">
    <source>
        <dbReference type="RuleBase" id="RU003476"/>
    </source>
</evidence>
<dbReference type="PRINTS" id="PR00502">
    <property type="entry name" value="NUDIXFAMILY"/>
</dbReference>
<dbReference type="PANTHER" id="PTHR43046">
    <property type="entry name" value="GDP-MANNOSE MANNOSYL HYDROLASE"/>
    <property type="match status" value="1"/>
</dbReference>
<evidence type="ECO:0000259" key="5">
    <source>
        <dbReference type="PROSITE" id="PS51462"/>
    </source>
</evidence>
<proteinExistence type="inferred from homology"/>
<evidence type="ECO:0000256" key="2">
    <source>
        <dbReference type="ARBA" id="ARBA00005582"/>
    </source>
</evidence>
<protein>
    <submittedName>
        <fullName evidence="6">ADP-ribose pyrophosphatase YjhB (NUDIX family)</fullName>
    </submittedName>
</protein>
<dbReference type="InterPro" id="IPR020084">
    <property type="entry name" value="NUDIX_hydrolase_CS"/>
</dbReference>
<evidence type="ECO:0000313" key="7">
    <source>
        <dbReference type="Proteomes" id="UP000295060"/>
    </source>
</evidence>
<feature type="domain" description="Nudix hydrolase" evidence="5">
    <location>
        <begin position="21"/>
        <end position="153"/>
    </location>
</feature>
<reference evidence="6 7" key="1">
    <citation type="submission" date="2019-03" db="EMBL/GenBank/DDBJ databases">
        <title>Genomic Encyclopedia of Type Strains, Phase III (KMG-III): the genomes of soil and plant-associated and newly described type strains.</title>
        <authorList>
            <person name="Whitman W."/>
        </authorList>
    </citation>
    <scope>NUCLEOTIDE SEQUENCE [LARGE SCALE GENOMIC DNA]</scope>
    <source>
        <strain evidence="6 7">VKMAc-2574</strain>
    </source>
</reference>